<organism evidence="3">
    <name type="scientific">Anisakis simplex</name>
    <name type="common">Herring worm</name>
    <dbReference type="NCBI Taxonomy" id="6269"/>
    <lineage>
        <taxon>Eukaryota</taxon>
        <taxon>Metazoa</taxon>
        <taxon>Ecdysozoa</taxon>
        <taxon>Nematoda</taxon>
        <taxon>Chromadorea</taxon>
        <taxon>Rhabditida</taxon>
        <taxon>Spirurina</taxon>
        <taxon>Ascaridomorpha</taxon>
        <taxon>Ascaridoidea</taxon>
        <taxon>Anisakidae</taxon>
        <taxon>Anisakis</taxon>
        <taxon>Anisakis simplex complex</taxon>
    </lineage>
</organism>
<dbReference type="EMBL" id="UYRR01041162">
    <property type="protein sequence ID" value="VDK80622.1"/>
    <property type="molecule type" value="Genomic_DNA"/>
</dbReference>
<dbReference type="OrthoDB" id="5813351at2759"/>
<evidence type="ECO:0000313" key="3">
    <source>
        <dbReference type="WBParaSite" id="ASIM_0002151401-mRNA-1"/>
    </source>
</evidence>
<reference evidence="1 2" key="2">
    <citation type="submission" date="2018-11" db="EMBL/GenBank/DDBJ databases">
        <authorList>
            <consortium name="Pathogen Informatics"/>
        </authorList>
    </citation>
    <scope>NUCLEOTIDE SEQUENCE [LARGE SCALE GENOMIC DNA]</scope>
</reference>
<evidence type="ECO:0000313" key="2">
    <source>
        <dbReference type="Proteomes" id="UP000267096"/>
    </source>
</evidence>
<evidence type="ECO:0000313" key="1">
    <source>
        <dbReference type="EMBL" id="VDK80622.1"/>
    </source>
</evidence>
<accession>A0A0M3KKI4</accession>
<dbReference type="WBParaSite" id="ASIM_0002151401-mRNA-1">
    <property type="protein sequence ID" value="ASIM_0002151401-mRNA-1"/>
    <property type="gene ID" value="ASIM_0002151401"/>
</dbReference>
<name>A0A0M3KKI4_ANISI</name>
<sequence length="81" mass="9397">MWCDTRHDNFIANSVWLNERNRLSMFAEGPTANYFAKILETLANLLTIDDCMWCDTRLLLNDWVHGIAFGMSNDVLQEVSQ</sequence>
<dbReference type="Proteomes" id="UP000267096">
    <property type="component" value="Unassembled WGS sequence"/>
</dbReference>
<protein>
    <submittedName>
        <fullName evidence="3">DUF4942 domain-containing protein</fullName>
    </submittedName>
</protein>
<proteinExistence type="predicted"/>
<keyword evidence="2" id="KW-1185">Reference proteome</keyword>
<gene>
    <name evidence="1" type="ORF">ASIM_LOCUS20883</name>
</gene>
<reference evidence="3" key="1">
    <citation type="submission" date="2017-02" db="UniProtKB">
        <authorList>
            <consortium name="WormBaseParasite"/>
        </authorList>
    </citation>
    <scope>IDENTIFICATION</scope>
</reference>
<dbReference type="AlphaFoldDB" id="A0A0M3KKI4"/>